<dbReference type="Proteomes" id="UP000231192">
    <property type="component" value="Unassembled WGS sequence"/>
</dbReference>
<dbReference type="GO" id="GO:0030170">
    <property type="term" value="F:pyridoxal phosphate binding"/>
    <property type="evidence" value="ECO:0007669"/>
    <property type="project" value="InterPro"/>
</dbReference>
<dbReference type="InterPro" id="IPR015422">
    <property type="entry name" value="PyrdxlP-dep_Trfase_small"/>
</dbReference>
<protein>
    <recommendedName>
        <fullName evidence="8">Aspartate aminotransferase family protein</fullName>
    </recommendedName>
</protein>
<keyword evidence="3" id="KW-0808">Transferase</keyword>
<organism evidence="6 7">
    <name type="scientific">Candidatus Kaiserbacteria bacterium CG10_big_fil_rev_8_21_14_0_10_51_14</name>
    <dbReference type="NCBI Taxonomy" id="1974610"/>
    <lineage>
        <taxon>Bacteria</taxon>
        <taxon>Candidatus Kaiseribacteriota</taxon>
    </lineage>
</organism>
<evidence type="ECO:0000313" key="7">
    <source>
        <dbReference type="Proteomes" id="UP000231192"/>
    </source>
</evidence>
<dbReference type="Pfam" id="PF00202">
    <property type="entry name" value="Aminotran_3"/>
    <property type="match status" value="1"/>
</dbReference>
<dbReference type="PIRSF" id="PIRSF000521">
    <property type="entry name" value="Transaminase_4ab_Lys_Orn"/>
    <property type="match status" value="1"/>
</dbReference>
<name>A0A2H0UBQ9_9BACT</name>
<evidence type="ECO:0000256" key="3">
    <source>
        <dbReference type="ARBA" id="ARBA00022679"/>
    </source>
</evidence>
<dbReference type="EMBL" id="PFBK01000006">
    <property type="protein sequence ID" value="PIR83841.1"/>
    <property type="molecule type" value="Genomic_DNA"/>
</dbReference>
<dbReference type="InterPro" id="IPR015424">
    <property type="entry name" value="PyrdxlP-dep_Trfase"/>
</dbReference>
<dbReference type="InterPro" id="IPR005814">
    <property type="entry name" value="Aminotrans_3"/>
</dbReference>
<proteinExistence type="inferred from homology"/>
<gene>
    <name evidence="6" type="ORF">COU18_02050</name>
</gene>
<comment type="caution">
    <text evidence="6">The sequence shown here is derived from an EMBL/GenBank/DDBJ whole genome shotgun (WGS) entry which is preliminary data.</text>
</comment>
<evidence type="ECO:0000256" key="4">
    <source>
        <dbReference type="ARBA" id="ARBA00022898"/>
    </source>
</evidence>
<dbReference type="InterPro" id="IPR050103">
    <property type="entry name" value="Class-III_PLP-dep_AT"/>
</dbReference>
<keyword evidence="2" id="KW-0032">Aminotransferase</keyword>
<dbReference type="InterPro" id="IPR015421">
    <property type="entry name" value="PyrdxlP-dep_Trfase_major"/>
</dbReference>
<dbReference type="GO" id="GO:0008483">
    <property type="term" value="F:transaminase activity"/>
    <property type="evidence" value="ECO:0007669"/>
    <property type="project" value="UniProtKB-KW"/>
</dbReference>
<evidence type="ECO:0000313" key="6">
    <source>
        <dbReference type="EMBL" id="PIR83841.1"/>
    </source>
</evidence>
<dbReference type="PANTHER" id="PTHR11986">
    <property type="entry name" value="AMINOTRANSFERASE CLASS III"/>
    <property type="match status" value="1"/>
</dbReference>
<evidence type="ECO:0000256" key="2">
    <source>
        <dbReference type="ARBA" id="ARBA00022576"/>
    </source>
</evidence>
<evidence type="ECO:0000256" key="5">
    <source>
        <dbReference type="RuleBase" id="RU003560"/>
    </source>
</evidence>
<dbReference type="GO" id="GO:0042802">
    <property type="term" value="F:identical protein binding"/>
    <property type="evidence" value="ECO:0007669"/>
    <property type="project" value="TreeGrafter"/>
</dbReference>
<keyword evidence="4 5" id="KW-0663">Pyridoxal phosphate</keyword>
<dbReference type="SUPFAM" id="SSF53383">
    <property type="entry name" value="PLP-dependent transferases"/>
    <property type="match status" value="1"/>
</dbReference>
<reference evidence="7" key="1">
    <citation type="submission" date="2017-09" db="EMBL/GenBank/DDBJ databases">
        <title>Depth-based differentiation of microbial function through sediment-hosted aquifers and enrichment of novel symbionts in the deep terrestrial subsurface.</title>
        <authorList>
            <person name="Probst A.J."/>
            <person name="Ladd B."/>
            <person name="Jarett J.K."/>
            <person name="Geller-Mcgrath D.E."/>
            <person name="Sieber C.M.K."/>
            <person name="Emerson J.B."/>
            <person name="Anantharaman K."/>
            <person name="Thomas B.C."/>
            <person name="Malmstrom R."/>
            <person name="Stieglmeier M."/>
            <person name="Klingl A."/>
            <person name="Woyke T."/>
            <person name="Ryan C.M."/>
            <person name="Banfield J.F."/>
        </authorList>
    </citation>
    <scope>NUCLEOTIDE SEQUENCE [LARGE SCALE GENOMIC DNA]</scope>
</reference>
<sequence length="441" mass="48185">MTRKRVAGTHIAKGDFVYRHDNVPVFVEAKGSIFTDADGHRYLDAEAANGTASLGFDDSILIEAQQKVQHLPSVPSFCETEIRLKVADRIATALNQATGSVGKVSFELGGAQGIELALRVAKANRKASQFVVFESGYHGRSVYTAQFSASHRYRMAMGELRVPIVRIPFLDADTARRWPQERTKAIERLKNQLTLEGYGIVAKNSPDIVALMIEPLQNAGGIVRPDEEFLKTAVDLFRAKGALIIVDEIFCGWYRTGTKFGFERLGIRPDIVVMSKALTNGVTPLSCVWAVDPLCSSENFPPGSHSATFVNNPLALAVADTVIDRYERWTNVTKDVQALEKKLDSLVKKIVRSSKYAVSGYAVGGTARILLTGAIASPILDIARVIARENPYKNVHGLILASTGMAPNVIALNPPLTISAEEMDILEELLSRTFAEADRSL</sequence>
<comment type="similarity">
    <text evidence="5">Belongs to the class-III pyridoxal-phosphate-dependent aminotransferase family.</text>
</comment>
<dbReference type="Gene3D" id="3.90.1150.10">
    <property type="entry name" value="Aspartate Aminotransferase, domain 1"/>
    <property type="match status" value="1"/>
</dbReference>
<dbReference type="AlphaFoldDB" id="A0A2H0UBQ9"/>
<evidence type="ECO:0000256" key="1">
    <source>
        <dbReference type="ARBA" id="ARBA00001933"/>
    </source>
</evidence>
<dbReference type="PANTHER" id="PTHR11986:SF79">
    <property type="entry name" value="ACETYLORNITHINE AMINOTRANSFERASE, MITOCHONDRIAL"/>
    <property type="match status" value="1"/>
</dbReference>
<accession>A0A2H0UBQ9</accession>
<evidence type="ECO:0008006" key="8">
    <source>
        <dbReference type="Google" id="ProtNLM"/>
    </source>
</evidence>
<comment type="cofactor">
    <cofactor evidence="1">
        <name>pyridoxal 5'-phosphate</name>
        <dbReference type="ChEBI" id="CHEBI:597326"/>
    </cofactor>
</comment>
<dbReference type="Gene3D" id="3.40.640.10">
    <property type="entry name" value="Type I PLP-dependent aspartate aminotransferase-like (Major domain)"/>
    <property type="match status" value="1"/>
</dbReference>